<dbReference type="EMBL" id="FNEM01000004">
    <property type="protein sequence ID" value="SDJ04143.1"/>
    <property type="molecule type" value="Genomic_DNA"/>
</dbReference>
<proteinExistence type="predicted"/>
<name>A0A1G8QHS7_9GAMM</name>
<dbReference type="Pfam" id="PF20408">
    <property type="entry name" value="Abhydrolase_11"/>
    <property type="match status" value="1"/>
</dbReference>
<accession>A0A1G8QHS7</accession>
<reference evidence="3" key="1">
    <citation type="submission" date="2016-10" db="EMBL/GenBank/DDBJ databases">
        <authorList>
            <person name="Varghese N."/>
            <person name="Submissions S."/>
        </authorList>
    </citation>
    <scope>NUCLEOTIDE SEQUENCE [LARGE SCALE GENOMIC DNA]</scope>
    <source>
        <strain evidence="3">DSM 23317</strain>
    </source>
</reference>
<dbReference type="Proteomes" id="UP000199527">
    <property type="component" value="Unassembled WGS sequence"/>
</dbReference>
<dbReference type="InterPro" id="IPR026555">
    <property type="entry name" value="NSL3/Tex30"/>
</dbReference>
<dbReference type="SUPFAM" id="SSF53474">
    <property type="entry name" value="alpha/beta-Hydrolases"/>
    <property type="match status" value="1"/>
</dbReference>
<protein>
    <recommendedName>
        <fullName evidence="1">KANL3/Tex30 alpha/beta hydrolase-like domain-containing protein</fullName>
    </recommendedName>
</protein>
<dbReference type="AlphaFoldDB" id="A0A1G8QHS7"/>
<evidence type="ECO:0000259" key="1">
    <source>
        <dbReference type="Pfam" id="PF20408"/>
    </source>
</evidence>
<dbReference type="PANTHER" id="PTHR13136:SF11">
    <property type="entry name" value="TESTIS-EXPRESSED PROTEIN 30"/>
    <property type="match status" value="1"/>
</dbReference>
<dbReference type="PANTHER" id="PTHR13136">
    <property type="entry name" value="TESTIS DEVELOPMENT PROTEIN PRTD"/>
    <property type="match status" value="1"/>
</dbReference>
<evidence type="ECO:0000313" key="2">
    <source>
        <dbReference type="EMBL" id="SDJ04143.1"/>
    </source>
</evidence>
<dbReference type="Gene3D" id="3.40.50.1820">
    <property type="entry name" value="alpha/beta hydrolase"/>
    <property type="match status" value="1"/>
</dbReference>
<organism evidence="2 3">
    <name type="scientific">Ferrimonas sediminum</name>
    <dbReference type="NCBI Taxonomy" id="718193"/>
    <lineage>
        <taxon>Bacteria</taxon>
        <taxon>Pseudomonadati</taxon>
        <taxon>Pseudomonadota</taxon>
        <taxon>Gammaproteobacteria</taxon>
        <taxon>Alteromonadales</taxon>
        <taxon>Ferrimonadaceae</taxon>
        <taxon>Ferrimonas</taxon>
    </lineage>
</organism>
<dbReference type="InterPro" id="IPR046879">
    <property type="entry name" value="KANL3/Tex30_Abhydrolase"/>
</dbReference>
<dbReference type="InterPro" id="IPR029058">
    <property type="entry name" value="AB_hydrolase_fold"/>
</dbReference>
<sequence>MIRQDGNPNARHYLLLAHGSGAGMDHPFMATLAEAVAGEDLCVIRYEFPYMQTIRATQKRRPPDRMPRLLEALDEWVARYRQPGRVLVLGGKSLGGRVSAQWALENPVDAVVALGYPFHPVGKPDRWRLEPVQQARVPMLILQGERDPFGNRQELSEVTLSPTVQLNYLTDGDHGLKPRKASGVTEAENLSRAAQACRQFILTLEA</sequence>
<evidence type="ECO:0000313" key="3">
    <source>
        <dbReference type="Proteomes" id="UP000199527"/>
    </source>
</evidence>
<keyword evidence="3" id="KW-1185">Reference proteome</keyword>
<gene>
    <name evidence="2" type="ORF">SAMN04488540_104300</name>
</gene>
<feature type="domain" description="KANL3/Tex30 alpha/beta hydrolase-like" evidence="1">
    <location>
        <begin position="11"/>
        <end position="201"/>
    </location>
</feature>